<protein>
    <recommendedName>
        <fullName evidence="3">Peptidase M56 domain-containing protein</fullName>
    </recommendedName>
</protein>
<feature type="domain" description="Peptidase M56" evidence="3">
    <location>
        <begin position="13"/>
        <end position="332"/>
    </location>
</feature>
<keyword evidence="5" id="KW-1185">Reference proteome</keyword>
<dbReference type="InterPro" id="IPR052173">
    <property type="entry name" value="Beta-lactam_resp_regulator"/>
</dbReference>
<keyword evidence="2" id="KW-0472">Membrane</keyword>
<dbReference type="Gene3D" id="3.30.2010.10">
    <property type="entry name" value="Metalloproteases ('zincins'), catalytic domain"/>
    <property type="match status" value="1"/>
</dbReference>
<reference evidence="4 5" key="1">
    <citation type="journal article" date="2021" name="Int. J. Syst. Evol. Microbiol.">
        <title>Clostridium zeae sp. nov., isolated from corn silage.</title>
        <authorList>
            <person name="Kobayashi H."/>
            <person name="Tanizawa Y."/>
            <person name="Yagura M."/>
            <person name="Sakamoto M."/>
            <person name="Ohkuma M."/>
            <person name="Tohno M."/>
        </authorList>
    </citation>
    <scope>NUCLEOTIDE SEQUENCE [LARGE SCALE GENOMIC DNA]</scope>
    <source>
        <strain evidence="4 5">CSC2</strain>
    </source>
</reference>
<dbReference type="CDD" id="cd07341">
    <property type="entry name" value="M56_BlaR1_MecR1_like"/>
    <property type="match status" value="1"/>
</dbReference>
<dbReference type="EMBL" id="BMBA01000002">
    <property type="protein sequence ID" value="GFZ32234.1"/>
    <property type="molecule type" value="Genomic_DNA"/>
</dbReference>
<dbReference type="Pfam" id="PF05569">
    <property type="entry name" value="Peptidase_M56"/>
    <property type="match status" value="1"/>
</dbReference>
<feature type="transmembrane region" description="Helical" evidence="2">
    <location>
        <begin position="40"/>
        <end position="58"/>
    </location>
</feature>
<name>A0ABQ1EC45_9CLOT</name>
<evidence type="ECO:0000256" key="1">
    <source>
        <dbReference type="SAM" id="MobiDB-lite"/>
    </source>
</evidence>
<feature type="region of interest" description="Disordered" evidence="1">
    <location>
        <begin position="363"/>
        <end position="430"/>
    </location>
</feature>
<dbReference type="Proteomes" id="UP000663802">
    <property type="component" value="Unassembled WGS sequence"/>
</dbReference>
<feature type="transmembrane region" description="Helical" evidence="2">
    <location>
        <begin position="140"/>
        <end position="162"/>
    </location>
</feature>
<accession>A0ABQ1EC45</accession>
<dbReference type="RefSeq" id="WP_206870493.1">
    <property type="nucleotide sequence ID" value="NZ_BMBA01000002.1"/>
</dbReference>
<dbReference type="InterPro" id="IPR008756">
    <property type="entry name" value="Peptidase_M56"/>
</dbReference>
<organism evidence="4 5">
    <name type="scientific">Clostridium zeae</name>
    <dbReference type="NCBI Taxonomy" id="2759022"/>
    <lineage>
        <taxon>Bacteria</taxon>
        <taxon>Bacillati</taxon>
        <taxon>Bacillota</taxon>
        <taxon>Clostridia</taxon>
        <taxon>Eubacteriales</taxon>
        <taxon>Clostridiaceae</taxon>
        <taxon>Clostridium</taxon>
    </lineage>
</organism>
<dbReference type="PANTHER" id="PTHR34978">
    <property type="entry name" value="POSSIBLE SENSOR-TRANSDUCER PROTEIN BLAR"/>
    <property type="match status" value="1"/>
</dbReference>
<dbReference type="Pfam" id="PF14172">
    <property type="entry name" value="DUF4309"/>
    <property type="match status" value="1"/>
</dbReference>
<sequence>MDLLNRIFTSIVYLSLMASAAVVIISAIKLVFKNKFSGAWHYYIWLIVVVRLMLPYSINSNMSLFNYINTGFESSFNTNISSIIEENNISKEAIPPNKSNSTKQNVVPNIINYKEDKLSTNTSFTGSSNLFQYISYRYHFAIIWLVGMTLLTLYLLSSFIVFRFNINSKETNIAKDLYPLLESCKEKVGIRRKVKILYSNEINSPCVFGILAPKILIPKTLLNELNSADLEYILLHELSHLKRKDLLLNWIMTTLQIIHWFNPIIWLAFSKARKDCELSCDSFVLGKISSSAYKEYGETLIKIAASYSKYKWTPGVTSIVSTREIKRRIIMITKFKKQSIAWSIIALSLTLLVGCGSLTNPKNNEATNNNSAVTDNTSQSADNNNSNNSNVSVPNTSDNNATNNSSSNTSNTSTNSNSTPSSQGQSTTSNKSTELLKNIYNLAKQGKVPDCEFASKDTLFGDVATKWGDPEKIDYVGGGKTSARYALYNKKGFHFGINKGDQVFDVRSFKSYLKDIKYNDVEKTLGKPAVINKTTTEHIIIYNVNKTYQLMLIFPKPTDANKNPSLDHISVYDPADAVNNMAG</sequence>
<evidence type="ECO:0000256" key="2">
    <source>
        <dbReference type="SAM" id="Phobius"/>
    </source>
</evidence>
<feature type="transmembrane region" description="Helical" evidence="2">
    <location>
        <begin position="7"/>
        <end position="28"/>
    </location>
</feature>
<comment type="caution">
    <text evidence="4">The sequence shown here is derived from an EMBL/GenBank/DDBJ whole genome shotgun (WGS) entry which is preliminary data.</text>
</comment>
<evidence type="ECO:0000259" key="3">
    <source>
        <dbReference type="Pfam" id="PF05569"/>
    </source>
</evidence>
<keyword evidence="2" id="KW-0812">Transmembrane</keyword>
<dbReference type="PANTHER" id="PTHR34978:SF3">
    <property type="entry name" value="SLR0241 PROTEIN"/>
    <property type="match status" value="1"/>
</dbReference>
<keyword evidence="2" id="KW-1133">Transmembrane helix</keyword>
<gene>
    <name evidence="4" type="ORF">CSC2_27600</name>
</gene>
<dbReference type="InterPro" id="IPR025453">
    <property type="entry name" value="DUF4309"/>
</dbReference>
<proteinExistence type="predicted"/>
<feature type="transmembrane region" description="Helical" evidence="2">
    <location>
        <begin position="247"/>
        <end position="269"/>
    </location>
</feature>
<evidence type="ECO:0000313" key="5">
    <source>
        <dbReference type="Proteomes" id="UP000663802"/>
    </source>
</evidence>
<evidence type="ECO:0000313" key="4">
    <source>
        <dbReference type="EMBL" id="GFZ32234.1"/>
    </source>
</evidence>